<evidence type="ECO:0000313" key="2">
    <source>
        <dbReference type="EMBL" id="CAA9274351.1"/>
    </source>
</evidence>
<feature type="compositionally biased region" description="Basic and acidic residues" evidence="1">
    <location>
        <begin position="1"/>
        <end position="12"/>
    </location>
</feature>
<reference evidence="2" key="1">
    <citation type="submission" date="2020-02" db="EMBL/GenBank/DDBJ databases">
        <authorList>
            <person name="Meier V. D."/>
        </authorList>
    </citation>
    <scope>NUCLEOTIDE SEQUENCE</scope>
    <source>
        <strain evidence="2">AVDCRST_MAG10</strain>
    </source>
</reference>
<sequence length="100" mass="10614">GCRVRVGPEQDPHRRRGRDAAAAAADDRRGAGAVPGADQRPPGPAGRRVMARSRGVELPGGRGASGCLDAADSRGRGHGRSHRRDRVVRARGRQRAPWPV</sequence>
<gene>
    <name evidence="2" type="ORF">AVDCRST_MAG10-3499</name>
</gene>
<dbReference type="AlphaFoldDB" id="A0A6J4JBI1"/>
<evidence type="ECO:0000256" key="1">
    <source>
        <dbReference type="SAM" id="MobiDB-lite"/>
    </source>
</evidence>
<feature type="non-terminal residue" evidence="2">
    <location>
        <position position="100"/>
    </location>
</feature>
<proteinExistence type="predicted"/>
<feature type="compositionally biased region" description="Basic residues" evidence="1">
    <location>
        <begin position="76"/>
        <end position="94"/>
    </location>
</feature>
<feature type="region of interest" description="Disordered" evidence="1">
    <location>
        <begin position="1"/>
        <end position="100"/>
    </location>
</feature>
<feature type="non-terminal residue" evidence="2">
    <location>
        <position position="1"/>
    </location>
</feature>
<name>A0A6J4JBI1_9ACTN</name>
<dbReference type="EMBL" id="CADCTB010000210">
    <property type="protein sequence ID" value="CAA9274351.1"/>
    <property type="molecule type" value="Genomic_DNA"/>
</dbReference>
<protein>
    <submittedName>
        <fullName evidence="2">Uncharacterized protein</fullName>
    </submittedName>
</protein>
<organism evidence="2">
    <name type="scientific">uncultured Acidimicrobiales bacterium</name>
    <dbReference type="NCBI Taxonomy" id="310071"/>
    <lineage>
        <taxon>Bacteria</taxon>
        <taxon>Bacillati</taxon>
        <taxon>Actinomycetota</taxon>
        <taxon>Acidimicrobiia</taxon>
        <taxon>Acidimicrobiales</taxon>
        <taxon>environmental samples</taxon>
    </lineage>
</organism>
<accession>A0A6J4JBI1</accession>